<evidence type="ECO:0000313" key="5">
    <source>
        <dbReference type="Ensembl" id="ENSACIP00000011599.1"/>
    </source>
</evidence>
<keyword evidence="1" id="KW-0175">Coiled coil</keyword>
<organism evidence="5 6">
    <name type="scientific">Amphilophus citrinellus</name>
    <name type="common">Midas cichlid</name>
    <name type="synonym">Cichlasoma citrinellum</name>
    <dbReference type="NCBI Taxonomy" id="61819"/>
    <lineage>
        <taxon>Eukaryota</taxon>
        <taxon>Metazoa</taxon>
        <taxon>Chordata</taxon>
        <taxon>Craniata</taxon>
        <taxon>Vertebrata</taxon>
        <taxon>Euteleostomi</taxon>
        <taxon>Actinopterygii</taxon>
        <taxon>Neopterygii</taxon>
        <taxon>Teleostei</taxon>
        <taxon>Neoteleostei</taxon>
        <taxon>Acanthomorphata</taxon>
        <taxon>Ovalentaria</taxon>
        <taxon>Cichlomorphae</taxon>
        <taxon>Cichliformes</taxon>
        <taxon>Cichlidae</taxon>
        <taxon>New World cichlids</taxon>
        <taxon>Cichlasomatinae</taxon>
        <taxon>Heroini</taxon>
        <taxon>Amphilophus</taxon>
    </lineage>
</organism>
<dbReference type="Proteomes" id="UP000261340">
    <property type="component" value="Unplaced"/>
</dbReference>
<dbReference type="InterPro" id="IPR000727">
    <property type="entry name" value="T_SNARE_dom"/>
</dbReference>
<dbReference type="OMA" id="MILFYQG"/>
<dbReference type="Ensembl" id="ENSACIT00000011930.1">
    <property type="protein sequence ID" value="ENSACIP00000011599.1"/>
    <property type="gene ID" value="ENSACIG00000009069.1"/>
</dbReference>
<keyword evidence="6" id="KW-1185">Reference proteome</keyword>
<evidence type="ECO:0000256" key="2">
    <source>
        <dbReference type="SAM" id="MobiDB-lite"/>
    </source>
</evidence>
<name>A0A3Q0RH40_AMPCI</name>
<evidence type="ECO:0000256" key="1">
    <source>
        <dbReference type="ARBA" id="ARBA00023054"/>
    </source>
</evidence>
<dbReference type="AlphaFoldDB" id="A0A3Q0RH40"/>
<reference evidence="5" key="2">
    <citation type="submission" date="2025-09" db="UniProtKB">
        <authorList>
            <consortium name="Ensembl"/>
        </authorList>
    </citation>
    <scope>IDENTIFICATION</scope>
</reference>
<dbReference type="SUPFAM" id="SSF58038">
    <property type="entry name" value="SNARE fusion complex"/>
    <property type="match status" value="1"/>
</dbReference>
<feature type="chain" id="PRO_5018671474" description="t-SNARE coiled-coil homology domain-containing protein" evidence="3">
    <location>
        <begin position="17"/>
        <end position="87"/>
    </location>
</feature>
<evidence type="ECO:0000259" key="4">
    <source>
        <dbReference type="PROSITE" id="PS50192"/>
    </source>
</evidence>
<dbReference type="PROSITE" id="PS50192">
    <property type="entry name" value="T_SNARE"/>
    <property type="match status" value="1"/>
</dbReference>
<dbReference type="Gene3D" id="1.20.5.110">
    <property type="match status" value="1"/>
</dbReference>
<sequence length="87" mass="10169">MFFFFFFFFFFSQGELVNNIERNVATAAEYVEKSTEETFKAVAYKKNPYKIAFRPNFFKNFKRNGASKTAADQSTSDLNHNWAPDPV</sequence>
<evidence type="ECO:0000313" key="6">
    <source>
        <dbReference type="Proteomes" id="UP000261340"/>
    </source>
</evidence>
<protein>
    <recommendedName>
        <fullName evidence="4">t-SNARE coiled-coil homology domain-containing protein</fullName>
    </recommendedName>
</protein>
<keyword evidence="3" id="KW-0732">Signal</keyword>
<feature type="domain" description="T-SNARE coiled-coil homology" evidence="4">
    <location>
        <begin position="12"/>
        <end position="41"/>
    </location>
</feature>
<feature type="signal peptide" evidence="3">
    <location>
        <begin position="1"/>
        <end position="16"/>
    </location>
</feature>
<dbReference type="STRING" id="61819.ENSACIP00000011599"/>
<feature type="region of interest" description="Disordered" evidence="2">
    <location>
        <begin position="68"/>
        <end position="87"/>
    </location>
</feature>
<reference evidence="5" key="1">
    <citation type="submission" date="2025-08" db="UniProtKB">
        <authorList>
            <consortium name="Ensembl"/>
        </authorList>
    </citation>
    <scope>IDENTIFICATION</scope>
</reference>
<dbReference type="GeneTree" id="ENSGT00940000178780"/>
<proteinExistence type="predicted"/>
<accession>A0A3Q0RH40</accession>
<evidence type="ECO:0000256" key="3">
    <source>
        <dbReference type="SAM" id="SignalP"/>
    </source>
</evidence>
<feature type="compositionally biased region" description="Polar residues" evidence="2">
    <location>
        <begin position="68"/>
        <end position="79"/>
    </location>
</feature>